<dbReference type="EMBL" id="LR134356">
    <property type="protein sequence ID" value="VEG52747.1"/>
    <property type="molecule type" value="Genomic_DNA"/>
</dbReference>
<reference evidence="1 2" key="1">
    <citation type="submission" date="2018-12" db="EMBL/GenBank/DDBJ databases">
        <authorList>
            <consortium name="Pathogen Informatics"/>
        </authorList>
    </citation>
    <scope>NUCLEOTIDE SEQUENCE [LARGE SCALE GENOMIC DNA]</scope>
    <source>
        <strain evidence="1 2">NCTC10437</strain>
    </source>
</reference>
<gene>
    <name evidence="1" type="ORF">NCTC10437_01611</name>
</gene>
<organism evidence="1 2">
    <name type="scientific">Mycolicibacterium aurum</name>
    <name type="common">Mycobacterium aurum</name>
    <dbReference type="NCBI Taxonomy" id="1791"/>
    <lineage>
        <taxon>Bacteria</taxon>
        <taxon>Bacillati</taxon>
        <taxon>Actinomycetota</taxon>
        <taxon>Actinomycetes</taxon>
        <taxon>Mycobacteriales</taxon>
        <taxon>Mycobacteriaceae</taxon>
        <taxon>Mycolicibacterium</taxon>
    </lineage>
</organism>
<accession>A0A448IKG3</accession>
<evidence type="ECO:0000313" key="1">
    <source>
        <dbReference type="EMBL" id="VEG52747.1"/>
    </source>
</evidence>
<proteinExistence type="predicted"/>
<keyword evidence="2" id="KW-1185">Reference proteome</keyword>
<name>A0A448IKG3_MYCAU</name>
<sequence>MKSFRSMAEYYDYLATSKSLSDDIEYAALRNARDAVAAFDIFVKRNVDSARQAQFADGSNHEADLVRYVIRATRASP</sequence>
<dbReference type="KEGG" id="mauu:NCTC10437_01611"/>
<dbReference type="AlphaFoldDB" id="A0A448IKG3"/>
<protein>
    <submittedName>
        <fullName evidence="1">Uncharacterized protein</fullName>
    </submittedName>
</protein>
<dbReference type="Proteomes" id="UP000279306">
    <property type="component" value="Chromosome"/>
</dbReference>
<evidence type="ECO:0000313" key="2">
    <source>
        <dbReference type="Proteomes" id="UP000279306"/>
    </source>
</evidence>